<protein>
    <submittedName>
        <fullName evidence="1">Uncharacterized protein</fullName>
    </submittedName>
</protein>
<gene>
    <name evidence="1" type="ORF">VIT_00s0260g00050</name>
</gene>
<sequence>MTLIQTLVQDLVPNSASSPLEATPLPLAYSLTLVFDVGLLLLRRPPPIIVLGSITISYQHICQWLEWQFPVWDCGCLTCLSPNKCRMCS</sequence>
<proteinExistence type="predicted"/>
<dbReference type="HOGENOM" id="CLU_2459278_0_0_1"/>
<dbReference type="EMBL" id="FN596771">
    <property type="protein sequence ID" value="CBI40944.3"/>
    <property type="molecule type" value="Genomic_DNA"/>
</dbReference>
<evidence type="ECO:0000313" key="1">
    <source>
        <dbReference type="EMBL" id="CBI40944.3"/>
    </source>
</evidence>
<dbReference type="AlphaFoldDB" id="D7UDX9"/>
<dbReference type="PaxDb" id="29760-VIT_00s0260g00050.t01"/>
<dbReference type="InParanoid" id="D7UDX9"/>
<reference evidence="2" key="1">
    <citation type="journal article" date="2007" name="Nature">
        <title>The grapevine genome sequence suggests ancestral hexaploidization in major angiosperm phyla.</title>
        <authorList>
            <consortium name="The French-Italian Public Consortium for Grapevine Genome Characterization."/>
            <person name="Jaillon O."/>
            <person name="Aury J.-M."/>
            <person name="Noel B."/>
            <person name="Policriti A."/>
            <person name="Clepet C."/>
            <person name="Casagrande A."/>
            <person name="Choisne N."/>
            <person name="Aubourg S."/>
            <person name="Vitulo N."/>
            <person name="Jubin C."/>
            <person name="Vezzi A."/>
            <person name="Legeai F."/>
            <person name="Hugueney P."/>
            <person name="Dasilva C."/>
            <person name="Horner D."/>
            <person name="Mica E."/>
            <person name="Jublot D."/>
            <person name="Poulain J."/>
            <person name="Bruyere C."/>
            <person name="Billault A."/>
            <person name="Segurens B."/>
            <person name="Gouyvenoux M."/>
            <person name="Ugarte E."/>
            <person name="Cattonaro F."/>
            <person name="Anthouard V."/>
            <person name="Vico V."/>
            <person name="Del Fabbro C."/>
            <person name="Alaux M."/>
            <person name="Di Gaspero G."/>
            <person name="Dumas V."/>
            <person name="Felice N."/>
            <person name="Paillard S."/>
            <person name="Juman I."/>
            <person name="Moroldo M."/>
            <person name="Scalabrin S."/>
            <person name="Canaguier A."/>
            <person name="Le Clainche I."/>
            <person name="Malacrida G."/>
            <person name="Durand E."/>
            <person name="Pesole G."/>
            <person name="Laucou V."/>
            <person name="Chatelet P."/>
            <person name="Merdinoglu D."/>
            <person name="Delledonne M."/>
            <person name="Pezzotti M."/>
            <person name="Lecharny A."/>
            <person name="Scarpelli C."/>
            <person name="Artiguenave F."/>
            <person name="Pe M.E."/>
            <person name="Valle G."/>
            <person name="Morgante M."/>
            <person name="Caboche M."/>
            <person name="Adam-Blondon A.-F."/>
            <person name="Weissenbach J."/>
            <person name="Quetier F."/>
            <person name="Wincker P."/>
        </authorList>
    </citation>
    <scope>NUCLEOTIDE SEQUENCE [LARGE SCALE GENOMIC DNA]</scope>
    <source>
        <strain evidence="2">cv. Pinot noir / PN40024</strain>
    </source>
</reference>
<organism evidence="1 2">
    <name type="scientific">Vitis vinifera</name>
    <name type="common">Grape</name>
    <dbReference type="NCBI Taxonomy" id="29760"/>
    <lineage>
        <taxon>Eukaryota</taxon>
        <taxon>Viridiplantae</taxon>
        <taxon>Streptophyta</taxon>
        <taxon>Embryophyta</taxon>
        <taxon>Tracheophyta</taxon>
        <taxon>Spermatophyta</taxon>
        <taxon>Magnoliopsida</taxon>
        <taxon>eudicotyledons</taxon>
        <taxon>Gunneridae</taxon>
        <taxon>Pentapetalae</taxon>
        <taxon>rosids</taxon>
        <taxon>Vitales</taxon>
        <taxon>Vitaceae</taxon>
        <taxon>Viteae</taxon>
        <taxon>Vitis</taxon>
    </lineage>
</organism>
<name>D7UDX9_VITVI</name>
<accession>D7UDX9</accession>
<evidence type="ECO:0000313" key="2">
    <source>
        <dbReference type="Proteomes" id="UP000009183"/>
    </source>
</evidence>
<dbReference type="Proteomes" id="UP000009183">
    <property type="component" value="Unassembled WGS sequence, unordered"/>
</dbReference>
<keyword evidence="2" id="KW-1185">Reference proteome</keyword>